<proteinExistence type="predicted"/>
<accession>A0A0E9PLH6</accession>
<organism evidence="2">
    <name type="scientific">Anguilla anguilla</name>
    <name type="common">European freshwater eel</name>
    <name type="synonym">Muraena anguilla</name>
    <dbReference type="NCBI Taxonomy" id="7936"/>
    <lineage>
        <taxon>Eukaryota</taxon>
        <taxon>Metazoa</taxon>
        <taxon>Chordata</taxon>
        <taxon>Craniata</taxon>
        <taxon>Vertebrata</taxon>
        <taxon>Euteleostomi</taxon>
        <taxon>Actinopterygii</taxon>
        <taxon>Neopterygii</taxon>
        <taxon>Teleostei</taxon>
        <taxon>Anguilliformes</taxon>
        <taxon>Anguillidae</taxon>
        <taxon>Anguilla</taxon>
    </lineage>
</organism>
<name>A0A0E9PLH6_ANGAN</name>
<dbReference type="EMBL" id="GBXM01103233">
    <property type="protein sequence ID" value="JAH05344.1"/>
    <property type="molecule type" value="Transcribed_RNA"/>
</dbReference>
<protein>
    <submittedName>
        <fullName evidence="2">Uncharacterized protein</fullName>
    </submittedName>
</protein>
<evidence type="ECO:0000313" key="2">
    <source>
        <dbReference type="EMBL" id="JAH05344.1"/>
    </source>
</evidence>
<evidence type="ECO:0000256" key="1">
    <source>
        <dbReference type="SAM" id="MobiDB-lite"/>
    </source>
</evidence>
<dbReference type="AlphaFoldDB" id="A0A0E9PLH6"/>
<feature type="region of interest" description="Disordered" evidence="1">
    <location>
        <begin position="1"/>
        <end position="30"/>
    </location>
</feature>
<reference evidence="2" key="2">
    <citation type="journal article" date="2015" name="Fish Shellfish Immunol.">
        <title>Early steps in the European eel (Anguilla anguilla)-Vibrio vulnificus interaction in the gills: Role of the RtxA13 toxin.</title>
        <authorList>
            <person name="Callol A."/>
            <person name="Pajuelo D."/>
            <person name="Ebbesson L."/>
            <person name="Teles M."/>
            <person name="MacKenzie S."/>
            <person name="Amaro C."/>
        </authorList>
    </citation>
    <scope>NUCLEOTIDE SEQUENCE</scope>
</reference>
<reference evidence="2" key="1">
    <citation type="submission" date="2014-11" db="EMBL/GenBank/DDBJ databases">
        <authorList>
            <person name="Amaro Gonzalez C."/>
        </authorList>
    </citation>
    <scope>NUCLEOTIDE SEQUENCE</scope>
</reference>
<sequence>MSVGGPRRGPAPLVPTHVSHSVHTRTAVLI</sequence>